<feature type="region of interest" description="Disordered" evidence="1">
    <location>
        <begin position="328"/>
        <end position="453"/>
    </location>
</feature>
<feature type="compositionally biased region" description="Low complexity" evidence="1">
    <location>
        <begin position="291"/>
        <end position="307"/>
    </location>
</feature>
<name>A0A7E4W6T4_PANRE</name>
<feature type="region of interest" description="Disordered" evidence="1">
    <location>
        <begin position="267"/>
        <end position="312"/>
    </location>
</feature>
<feature type="region of interest" description="Disordered" evidence="1">
    <location>
        <begin position="162"/>
        <end position="192"/>
    </location>
</feature>
<feature type="region of interest" description="Disordered" evidence="1">
    <location>
        <begin position="589"/>
        <end position="612"/>
    </location>
</feature>
<reference evidence="3" key="2">
    <citation type="submission" date="2020-10" db="UniProtKB">
        <authorList>
            <consortium name="WormBaseParasite"/>
        </authorList>
    </citation>
    <scope>IDENTIFICATION</scope>
</reference>
<feature type="compositionally biased region" description="Polar residues" evidence="1">
    <location>
        <begin position="589"/>
        <end position="610"/>
    </location>
</feature>
<evidence type="ECO:0000313" key="2">
    <source>
        <dbReference type="Proteomes" id="UP000492821"/>
    </source>
</evidence>
<organism evidence="2 3">
    <name type="scientific">Panagrellus redivivus</name>
    <name type="common">Microworm</name>
    <dbReference type="NCBI Taxonomy" id="6233"/>
    <lineage>
        <taxon>Eukaryota</taxon>
        <taxon>Metazoa</taxon>
        <taxon>Ecdysozoa</taxon>
        <taxon>Nematoda</taxon>
        <taxon>Chromadorea</taxon>
        <taxon>Rhabditida</taxon>
        <taxon>Tylenchina</taxon>
        <taxon>Panagrolaimomorpha</taxon>
        <taxon>Panagrolaimoidea</taxon>
        <taxon>Panagrolaimidae</taxon>
        <taxon>Panagrellus</taxon>
    </lineage>
</organism>
<evidence type="ECO:0000256" key="1">
    <source>
        <dbReference type="SAM" id="MobiDB-lite"/>
    </source>
</evidence>
<feature type="compositionally biased region" description="Basic residues" evidence="1">
    <location>
        <begin position="180"/>
        <end position="192"/>
    </location>
</feature>
<dbReference type="AlphaFoldDB" id="A0A7E4W6T4"/>
<accession>A0A7E4W6T4</accession>
<feature type="compositionally biased region" description="Polar residues" evidence="1">
    <location>
        <begin position="167"/>
        <end position="179"/>
    </location>
</feature>
<proteinExistence type="predicted"/>
<dbReference type="Proteomes" id="UP000492821">
    <property type="component" value="Unassembled WGS sequence"/>
</dbReference>
<dbReference type="WBParaSite" id="Pan_g778.t1">
    <property type="protein sequence ID" value="Pan_g778.t1"/>
    <property type="gene ID" value="Pan_g778"/>
</dbReference>
<sequence length="652" mass="70962">MYSITIKQSLQDAHSLILQRFHSSISTTAHSSLPPSSFIAIPSSLRAAHPPSEPSASPSSSYNAVIIPQNIASPPPPLITSREKLKRPQIYSNYFNSDPDTCFFDMALKSTPPIANSNTRSNMTLSNFMPSGVAAATAERKNSVDSLASNFSGCKLSPSAEEAANKADNSGSENNSTPSGKRRGKKAARQRVKKVSVNFTIVGSENKESQRPAMAAEKQAANLPAALTTQANSANLANKERKEDYWYYDQISDGFYYENNGSRGWRKRNEKIHGPPPSAKKPAEAEQKVQGAPGAAGAPGKPTPASGIKYDPASDGYFFEMASVDGWRRRQPDKPVVAGFPPKSNSAANFPPLNSAMSTPPPPPPTAPQMQSSQFASGSNNQITNAQLEEMIVRQHLSGAPRRLGSLFNGQPQQPQQQHPMAQTRMCLPSNASTTSSLSEDATSPPPQGTTEQQSMFMSRFRRQGGLQPSHSTSNCLTNSVNFRVGSADENYEFYWSDTEKASSISSVDDMSSEAMKESSIPRDAGVIGQIGDFRRPDSLNVSRPNTSAWWDAKFISDDRTTKAFDVDKFINDLPSFDDDKMYRAMMSESSPRTLRPPTSTGPEVSNTPLCTPLKNDHHSSWWAAPNPSSHNPLDAFAQKDIKKIWQQSVAS</sequence>
<reference evidence="2" key="1">
    <citation type="journal article" date="2013" name="Genetics">
        <title>The draft genome and transcriptome of Panagrellus redivivus are shaped by the harsh demands of a free-living lifestyle.</title>
        <authorList>
            <person name="Srinivasan J."/>
            <person name="Dillman A.R."/>
            <person name="Macchietto M.G."/>
            <person name="Heikkinen L."/>
            <person name="Lakso M."/>
            <person name="Fracchia K.M."/>
            <person name="Antoshechkin I."/>
            <person name="Mortazavi A."/>
            <person name="Wong G."/>
            <person name="Sternberg P.W."/>
        </authorList>
    </citation>
    <scope>NUCLEOTIDE SEQUENCE [LARGE SCALE GENOMIC DNA]</scope>
    <source>
        <strain evidence="2">MT8872</strain>
    </source>
</reference>
<keyword evidence="2" id="KW-1185">Reference proteome</keyword>
<protein>
    <submittedName>
        <fullName evidence="3">WW domain-containing protein</fullName>
    </submittedName>
</protein>
<feature type="compositionally biased region" description="Polar residues" evidence="1">
    <location>
        <begin position="430"/>
        <end position="442"/>
    </location>
</feature>
<evidence type="ECO:0000313" key="3">
    <source>
        <dbReference type="WBParaSite" id="Pan_g778.t1"/>
    </source>
</evidence>
<feature type="compositionally biased region" description="Polar residues" evidence="1">
    <location>
        <begin position="374"/>
        <end position="387"/>
    </location>
</feature>